<organism evidence="2 3">
    <name type="scientific">Sporichthya brevicatena</name>
    <dbReference type="NCBI Taxonomy" id="171442"/>
    <lineage>
        <taxon>Bacteria</taxon>
        <taxon>Bacillati</taxon>
        <taxon>Actinomycetota</taxon>
        <taxon>Actinomycetes</taxon>
        <taxon>Sporichthyales</taxon>
        <taxon>Sporichthyaceae</taxon>
        <taxon>Sporichthya</taxon>
    </lineage>
</organism>
<dbReference type="EMBL" id="BAAAHE010000023">
    <property type="protein sequence ID" value="GAA0623836.1"/>
    <property type="molecule type" value="Genomic_DNA"/>
</dbReference>
<feature type="domain" description="FAD dependent oxidoreductase" evidence="1">
    <location>
        <begin position="7"/>
        <end position="281"/>
    </location>
</feature>
<dbReference type="InterPro" id="IPR006076">
    <property type="entry name" value="FAD-dep_OxRdtase"/>
</dbReference>
<dbReference type="SUPFAM" id="SSF51905">
    <property type="entry name" value="FAD/NAD(P)-binding domain"/>
    <property type="match status" value="1"/>
</dbReference>
<gene>
    <name evidence="2" type="ORF">GCM10009547_28650</name>
</gene>
<evidence type="ECO:0000313" key="3">
    <source>
        <dbReference type="Proteomes" id="UP001500957"/>
    </source>
</evidence>
<evidence type="ECO:0000313" key="2">
    <source>
        <dbReference type="EMBL" id="GAA0623836.1"/>
    </source>
</evidence>
<sequence length="458" mass="49338">MATDEFDVIVVGAGMAGLGCAGELVLRGARPLLICETAEVGSLFRATWIGKNRAFGQFPTRQHGYDWWFRLARALNVPLNLYPGPDVEATVRGSGAFHPLHRAVSSAALTETVAKIVGLPVEHLRPSFEDVMHRALAIPFDDLMQLHDVPLGQWVEDQKADELAAQIVLTLCANVNAVSVEEAREHLSVFGAFGYLRGFLCGEADMVIMNPDPREALAIPLARAIEARGGTVWRGRKVTEVPVANGRAGTVVLEDGTEVSAPAVALACGPSRIGALLNPVPDELHAPLANYDRMVPKNEFSTIAVLDRQVVKPDPNLVMVFNTDGSNLQWMWPQEVLAPWTAEPGKQIVVTVATVNDERIAAEGGRDGVHQRMHAVNDELFPGYTDAIVGTATVNHKYLWFTTGWVGPKLQRAVEEVDGLWLVGDSTFPAAGMSSMDAACGAGVLGARAIHARRQATA</sequence>
<dbReference type="Gene3D" id="3.90.660.50">
    <property type="match status" value="1"/>
</dbReference>
<keyword evidence="3" id="KW-1185">Reference proteome</keyword>
<proteinExistence type="predicted"/>
<evidence type="ECO:0000259" key="1">
    <source>
        <dbReference type="Pfam" id="PF01266"/>
    </source>
</evidence>
<comment type="caution">
    <text evidence="2">The sequence shown here is derived from an EMBL/GenBank/DDBJ whole genome shotgun (WGS) entry which is preliminary data.</text>
</comment>
<protein>
    <recommendedName>
        <fullName evidence="1">FAD dependent oxidoreductase domain-containing protein</fullName>
    </recommendedName>
</protein>
<accession>A0ABN1GYQ2</accession>
<dbReference type="RefSeq" id="WP_344605872.1">
    <property type="nucleotide sequence ID" value="NZ_BAAAHE010000023.1"/>
</dbReference>
<dbReference type="Gene3D" id="3.50.50.60">
    <property type="entry name" value="FAD/NAD(P)-binding domain"/>
    <property type="match status" value="1"/>
</dbReference>
<dbReference type="Pfam" id="PF01266">
    <property type="entry name" value="DAO"/>
    <property type="match status" value="1"/>
</dbReference>
<name>A0ABN1GYQ2_9ACTN</name>
<reference evidence="2 3" key="1">
    <citation type="journal article" date="2019" name="Int. J. Syst. Evol. Microbiol.">
        <title>The Global Catalogue of Microorganisms (GCM) 10K type strain sequencing project: providing services to taxonomists for standard genome sequencing and annotation.</title>
        <authorList>
            <consortium name="The Broad Institute Genomics Platform"/>
            <consortium name="The Broad Institute Genome Sequencing Center for Infectious Disease"/>
            <person name="Wu L."/>
            <person name="Ma J."/>
        </authorList>
    </citation>
    <scope>NUCLEOTIDE SEQUENCE [LARGE SCALE GENOMIC DNA]</scope>
    <source>
        <strain evidence="2 3">JCM 10671</strain>
    </source>
</reference>
<dbReference type="Proteomes" id="UP001500957">
    <property type="component" value="Unassembled WGS sequence"/>
</dbReference>
<dbReference type="InterPro" id="IPR036188">
    <property type="entry name" value="FAD/NAD-bd_sf"/>
</dbReference>